<dbReference type="AlphaFoldDB" id="A0A0E9RDB3"/>
<reference evidence="1" key="2">
    <citation type="journal article" date="2015" name="Fish Shellfish Immunol.">
        <title>Early steps in the European eel (Anguilla anguilla)-Vibrio vulnificus interaction in the gills: Role of the RtxA13 toxin.</title>
        <authorList>
            <person name="Callol A."/>
            <person name="Pajuelo D."/>
            <person name="Ebbesson L."/>
            <person name="Teles M."/>
            <person name="MacKenzie S."/>
            <person name="Amaro C."/>
        </authorList>
    </citation>
    <scope>NUCLEOTIDE SEQUENCE</scope>
</reference>
<organism evidence="1">
    <name type="scientific">Anguilla anguilla</name>
    <name type="common">European freshwater eel</name>
    <name type="synonym">Muraena anguilla</name>
    <dbReference type="NCBI Taxonomy" id="7936"/>
    <lineage>
        <taxon>Eukaryota</taxon>
        <taxon>Metazoa</taxon>
        <taxon>Chordata</taxon>
        <taxon>Craniata</taxon>
        <taxon>Vertebrata</taxon>
        <taxon>Euteleostomi</taxon>
        <taxon>Actinopterygii</taxon>
        <taxon>Neopterygii</taxon>
        <taxon>Teleostei</taxon>
        <taxon>Anguilliformes</taxon>
        <taxon>Anguillidae</taxon>
        <taxon>Anguilla</taxon>
    </lineage>
</organism>
<reference evidence="1" key="1">
    <citation type="submission" date="2014-11" db="EMBL/GenBank/DDBJ databases">
        <authorList>
            <person name="Amaro Gonzalez C."/>
        </authorList>
    </citation>
    <scope>NUCLEOTIDE SEQUENCE</scope>
</reference>
<sequence>MKRTCLMCTSYSYGPIYCNFVSTIY</sequence>
<dbReference type="EMBL" id="GBXM01081426">
    <property type="protein sequence ID" value="JAH27151.1"/>
    <property type="molecule type" value="Transcribed_RNA"/>
</dbReference>
<protein>
    <submittedName>
        <fullName evidence="1">Uncharacterized protein</fullName>
    </submittedName>
</protein>
<accession>A0A0E9RDB3</accession>
<proteinExistence type="predicted"/>
<name>A0A0E9RDB3_ANGAN</name>
<evidence type="ECO:0000313" key="1">
    <source>
        <dbReference type="EMBL" id="JAH27151.1"/>
    </source>
</evidence>